<comment type="similarity">
    <text evidence="1">Belongs to the 'phage' integrase family.</text>
</comment>
<dbReference type="Gene3D" id="1.10.150.130">
    <property type="match status" value="1"/>
</dbReference>
<evidence type="ECO:0000313" key="6">
    <source>
        <dbReference type="EMBL" id="ANI17980.1"/>
    </source>
</evidence>
<dbReference type="InterPro" id="IPR050808">
    <property type="entry name" value="Phage_Integrase"/>
</dbReference>
<dbReference type="Proteomes" id="UP000077748">
    <property type="component" value="Chromosome"/>
</dbReference>
<dbReference type="PROSITE" id="PS51898">
    <property type="entry name" value="TYR_RECOMBINASE"/>
    <property type="match status" value="1"/>
</dbReference>
<protein>
    <recommendedName>
        <fullName evidence="5">Tyr recombinase domain-containing protein</fullName>
    </recommendedName>
</protein>
<dbReference type="GO" id="GO:0003677">
    <property type="term" value="F:DNA binding"/>
    <property type="evidence" value="ECO:0007669"/>
    <property type="project" value="UniProtKB-KW"/>
</dbReference>
<proteinExistence type="inferred from homology"/>
<keyword evidence="2" id="KW-0229">DNA integration</keyword>
<dbReference type="AlphaFoldDB" id="A0A1A9KLI0"/>
<dbReference type="InterPro" id="IPR002104">
    <property type="entry name" value="Integrase_catalytic"/>
</dbReference>
<organism evidence="6 7">
    <name type="scientific">Pseudomonas citronellolis</name>
    <dbReference type="NCBI Taxonomy" id="53408"/>
    <lineage>
        <taxon>Bacteria</taxon>
        <taxon>Pseudomonadati</taxon>
        <taxon>Pseudomonadota</taxon>
        <taxon>Gammaproteobacteria</taxon>
        <taxon>Pseudomonadales</taxon>
        <taxon>Pseudomonadaceae</taxon>
        <taxon>Pseudomonas</taxon>
    </lineage>
</organism>
<sequence length="407" mass="45374">MKLGVFGALGADGQVRGLAFWRREAAQISAQARPFSSLAAYEERRRLDQLQSERQVSLEAQQGSFEELLKAYVDDMQRREKSSAKDVGRALELNVLQAFPDLAQRKAKDISAAELSNILRLCIHREPALKGRGARKTVANAVNGKRTMANRLRSYLRAAYSYGLKHDLDPLRAGDSVLFGLTQNPAAMLPTIDGAERANTDSLTKDELRHLLLGVDAMDEPQRAIARCMVYLGGQRVAMLVRATRGSIIEVDGYGSVLALTERKGGKGAMPRDHLLPLTPRLQEYMQPLLQASAGSVSDPLFSVRTGRQVARDTALQLFSELGAELAGKGLTRKFTWRMVRASIETHLAQLGVDEQRRAWLLSHGRNGVQARHYDRYHYLREKREDLELLGRYLDEVRVADSLGRKG</sequence>
<dbReference type="Gene3D" id="1.10.443.10">
    <property type="entry name" value="Intergrase catalytic core"/>
    <property type="match status" value="1"/>
</dbReference>
<evidence type="ECO:0000256" key="2">
    <source>
        <dbReference type="ARBA" id="ARBA00022908"/>
    </source>
</evidence>
<evidence type="ECO:0000256" key="3">
    <source>
        <dbReference type="ARBA" id="ARBA00023125"/>
    </source>
</evidence>
<dbReference type="PANTHER" id="PTHR30629">
    <property type="entry name" value="PROPHAGE INTEGRASE"/>
    <property type="match status" value="1"/>
</dbReference>
<evidence type="ECO:0000256" key="4">
    <source>
        <dbReference type="ARBA" id="ARBA00023172"/>
    </source>
</evidence>
<evidence type="ECO:0000256" key="1">
    <source>
        <dbReference type="ARBA" id="ARBA00008857"/>
    </source>
</evidence>
<reference evidence="6 7" key="1">
    <citation type="submission" date="2016-05" db="EMBL/GenBank/DDBJ databases">
        <title>Genome Sequence of Pseudomonas citronellolis Strain SJTE-3, an Estrogens and Persistent Organic Pollutants degradation strain.</title>
        <authorList>
            <person name="Liang R."/>
        </authorList>
    </citation>
    <scope>NUCLEOTIDE SEQUENCE [LARGE SCALE GENOMIC DNA]</scope>
    <source>
        <strain evidence="6 7">SJTE-3</strain>
    </source>
</reference>
<dbReference type="SUPFAM" id="SSF56349">
    <property type="entry name" value="DNA breaking-rejoining enzymes"/>
    <property type="match status" value="1"/>
</dbReference>
<dbReference type="InterPro" id="IPR010998">
    <property type="entry name" value="Integrase_recombinase_N"/>
</dbReference>
<dbReference type="Pfam" id="PF00589">
    <property type="entry name" value="Phage_integrase"/>
    <property type="match status" value="1"/>
</dbReference>
<evidence type="ECO:0000259" key="5">
    <source>
        <dbReference type="PROSITE" id="PS51898"/>
    </source>
</evidence>
<gene>
    <name evidence="6" type="ORF">A9C11_30065</name>
</gene>
<dbReference type="EMBL" id="CP015878">
    <property type="protein sequence ID" value="ANI17980.1"/>
    <property type="molecule type" value="Genomic_DNA"/>
</dbReference>
<dbReference type="GO" id="GO:0006310">
    <property type="term" value="P:DNA recombination"/>
    <property type="evidence" value="ECO:0007669"/>
    <property type="project" value="UniProtKB-KW"/>
</dbReference>
<dbReference type="InterPro" id="IPR011010">
    <property type="entry name" value="DNA_brk_join_enz"/>
</dbReference>
<keyword evidence="3" id="KW-0238">DNA-binding</keyword>
<dbReference type="InterPro" id="IPR013762">
    <property type="entry name" value="Integrase-like_cat_sf"/>
</dbReference>
<dbReference type="GO" id="GO:0015074">
    <property type="term" value="P:DNA integration"/>
    <property type="evidence" value="ECO:0007669"/>
    <property type="project" value="UniProtKB-KW"/>
</dbReference>
<feature type="domain" description="Tyr recombinase" evidence="5">
    <location>
        <begin position="198"/>
        <end position="387"/>
    </location>
</feature>
<name>A0A1A9KLI0_9PSED</name>
<evidence type="ECO:0000313" key="7">
    <source>
        <dbReference type="Proteomes" id="UP000077748"/>
    </source>
</evidence>
<dbReference type="RefSeq" id="WP_157763360.1">
    <property type="nucleotide sequence ID" value="NZ_CP015878.1"/>
</dbReference>
<keyword evidence="4" id="KW-0233">DNA recombination</keyword>
<accession>A0A1A9KLI0</accession>
<dbReference type="PANTHER" id="PTHR30629:SF2">
    <property type="entry name" value="PROPHAGE INTEGRASE INTS-RELATED"/>
    <property type="match status" value="1"/>
</dbReference>